<keyword evidence="2" id="KW-0169">Cobalamin biosynthesis</keyword>
<dbReference type="NCBIfam" id="TIGR00715">
    <property type="entry name" value="precor6x_red"/>
    <property type="match status" value="1"/>
</dbReference>
<evidence type="ECO:0000256" key="3">
    <source>
        <dbReference type="ARBA" id="ARBA00023002"/>
    </source>
</evidence>
<dbReference type="PROSITE" id="PS51014">
    <property type="entry name" value="COBK_CBIJ"/>
    <property type="match status" value="1"/>
</dbReference>
<name>A0ABV7M1L4_9GAMM</name>
<dbReference type="InterPro" id="IPR003723">
    <property type="entry name" value="Precorrin-6x_reduct"/>
</dbReference>
<dbReference type="PANTHER" id="PTHR36925:SF1">
    <property type="entry name" value="COBALT-PRECORRIN-6A REDUCTASE"/>
    <property type="match status" value="1"/>
</dbReference>
<evidence type="ECO:0000256" key="2">
    <source>
        <dbReference type="ARBA" id="ARBA00022573"/>
    </source>
</evidence>
<keyword evidence="3 4" id="KW-0560">Oxidoreductase</keyword>
<comment type="caution">
    <text evidence="4">The sequence shown here is derived from an EMBL/GenBank/DDBJ whole genome shotgun (WGS) entry which is preliminary data.</text>
</comment>
<dbReference type="EMBL" id="JBHRUH010000019">
    <property type="protein sequence ID" value="MFC3292768.1"/>
    <property type="molecule type" value="Genomic_DNA"/>
</dbReference>
<proteinExistence type="predicted"/>
<sequence>MKILILGGTTEASALAKALAEREIPALFSYAGRVTAPKPQPLPTRVGGFGGVEGLAAFLAEQRITHLVDATHPFAEQMSRHALAAAERCGVDVIALTRPPWTPEAGDRWQRVAGIAAAVQALSGPPQRVLLAIGRMHLAAFAARPQHHYLLRLVDRPEAPPPLPHHHVIIDRGPFTREGDLALLREHGIERIVCKNAGGAGAVSKLAAARHLGLPVTMIERPALPLRREAHSTEAILAWLTHDSDPGADLGV</sequence>
<keyword evidence="5" id="KW-1185">Reference proteome</keyword>
<comment type="pathway">
    <text evidence="1">Cofactor biosynthesis; adenosylcobalamin biosynthesis.</text>
</comment>
<evidence type="ECO:0000313" key="4">
    <source>
        <dbReference type="EMBL" id="MFC3292768.1"/>
    </source>
</evidence>
<dbReference type="GO" id="GO:0016491">
    <property type="term" value="F:oxidoreductase activity"/>
    <property type="evidence" value="ECO:0007669"/>
    <property type="project" value="UniProtKB-KW"/>
</dbReference>
<evidence type="ECO:0000256" key="1">
    <source>
        <dbReference type="ARBA" id="ARBA00004953"/>
    </source>
</evidence>
<gene>
    <name evidence="4" type="ORF">ACFOEI_11920</name>
</gene>
<dbReference type="EC" id="1.3.1.106" evidence="4"/>
<protein>
    <submittedName>
        <fullName evidence="4">Cobalt-precorrin-6A reductase</fullName>
        <ecNumber evidence="4">1.3.1.106</ecNumber>
    </submittedName>
</protein>
<accession>A0ABV7M1L4</accession>
<dbReference type="Proteomes" id="UP001595640">
    <property type="component" value="Unassembled WGS sequence"/>
</dbReference>
<dbReference type="PANTHER" id="PTHR36925">
    <property type="entry name" value="COBALT-PRECORRIN-6A REDUCTASE"/>
    <property type="match status" value="1"/>
</dbReference>
<evidence type="ECO:0000313" key="5">
    <source>
        <dbReference type="Proteomes" id="UP001595640"/>
    </source>
</evidence>
<dbReference type="Pfam" id="PF02571">
    <property type="entry name" value="CbiJ"/>
    <property type="match status" value="1"/>
</dbReference>
<reference evidence="5" key="1">
    <citation type="journal article" date="2019" name="Int. J. Syst. Evol. Microbiol.">
        <title>The Global Catalogue of Microorganisms (GCM) 10K type strain sequencing project: providing services to taxonomists for standard genome sequencing and annotation.</title>
        <authorList>
            <consortium name="The Broad Institute Genomics Platform"/>
            <consortium name="The Broad Institute Genome Sequencing Center for Infectious Disease"/>
            <person name="Wu L."/>
            <person name="Ma J."/>
        </authorList>
    </citation>
    <scope>NUCLEOTIDE SEQUENCE [LARGE SCALE GENOMIC DNA]</scope>
    <source>
        <strain evidence="5">KCTC 12847</strain>
    </source>
</reference>
<organism evidence="4 5">
    <name type="scientific">Modicisalibacter luteus</name>
    <dbReference type="NCBI Taxonomy" id="453962"/>
    <lineage>
        <taxon>Bacteria</taxon>
        <taxon>Pseudomonadati</taxon>
        <taxon>Pseudomonadota</taxon>
        <taxon>Gammaproteobacteria</taxon>
        <taxon>Oceanospirillales</taxon>
        <taxon>Halomonadaceae</taxon>
        <taxon>Modicisalibacter</taxon>
    </lineage>
</organism>
<dbReference type="RefSeq" id="WP_019019838.1">
    <property type="nucleotide sequence ID" value="NZ_BMXD01000010.1"/>
</dbReference>
<dbReference type="NCBIfam" id="NF005968">
    <property type="entry name" value="PRK08057.1-2"/>
    <property type="match status" value="1"/>
</dbReference>